<dbReference type="InterPro" id="IPR003018">
    <property type="entry name" value="GAF"/>
</dbReference>
<comment type="caution">
    <text evidence="4">The sequence shown here is derived from an EMBL/GenBank/DDBJ whole genome shotgun (WGS) entry which is preliminary data.</text>
</comment>
<dbReference type="InterPro" id="IPR043128">
    <property type="entry name" value="Rev_trsase/Diguanyl_cyclase"/>
</dbReference>
<organism evidence="4 5">
    <name type="scientific">Ferrimicrobium acidiphilum</name>
    <dbReference type="NCBI Taxonomy" id="121039"/>
    <lineage>
        <taxon>Bacteria</taxon>
        <taxon>Bacillati</taxon>
        <taxon>Actinomycetota</taxon>
        <taxon>Acidimicrobiia</taxon>
        <taxon>Acidimicrobiales</taxon>
        <taxon>Acidimicrobiaceae</taxon>
        <taxon>Ferrimicrobium</taxon>
    </lineage>
</organism>
<feature type="region of interest" description="Disordered" evidence="1">
    <location>
        <begin position="1"/>
        <end position="28"/>
    </location>
</feature>
<dbReference type="InterPro" id="IPR029016">
    <property type="entry name" value="GAF-like_dom_sf"/>
</dbReference>
<dbReference type="SUPFAM" id="SSF55073">
    <property type="entry name" value="Nucleotide cyclase"/>
    <property type="match status" value="1"/>
</dbReference>
<name>A0ABV3XZ89_9ACTN</name>
<dbReference type="InterPro" id="IPR052155">
    <property type="entry name" value="Biofilm_reg_signaling"/>
</dbReference>
<dbReference type="SMART" id="SM00052">
    <property type="entry name" value="EAL"/>
    <property type="match status" value="1"/>
</dbReference>
<dbReference type="RefSeq" id="WP_369084047.1">
    <property type="nucleotide sequence ID" value="NZ_JBFSHR010000001.1"/>
</dbReference>
<keyword evidence="5" id="KW-1185">Reference proteome</keyword>
<dbReference type="Gene3D" id="3.20.20.450">
    <property type="entry name" value="EAL domain"/>
    <property type="match status" value="1"/>
</dbReference>
<dbReference type="PROSITE" id="PS50887">
    <property type="entry name" value="GGDEF"/>
    <property type="match status" value="1"/>
</dbReference>
<dbReference type="InterPro" id="IPR001633">
    <property type="entry name" value="EAL_dom"/>
</dbReference>
<accession>A0ABV3XZ89</accession>
<sequence>MELNSGFGPEPGARRPLSGAPASPPRRPPAQVIKALRRLVPQLCELIRVELSGFQESDPTEVERIARLITAEFIRLFSEHRVDYRVIARVGDVHMRMNIRPTWIDRIYTLYRSELAGVLDADEQGLLLLHEKELLATTAEASLRLWSAREALQQTIVEVANLFGRYVQMPESQLGEQLVEMIQRATQAPLVYLATVLGTPETGLGDQVTIAVAAGPARTYAMQLDLRTDPNDLRGQGPVGIALRSGHVTLGTREMDSRFETWINELKRYDLASAIVVPFPISLNRSGALALYRRESDPIPIDIEDMMGALGSELGRLFQARTAYAHGRLLERILESKAGLQMSTATDWVVAMRDLAEALIGEVSIRQICLLRADPSAGVLRCAGIWGDLSPEARQELLDLEVTIVGEMDGLSATARCFRFQQDLVTNGLIQRVDHHDLSEMTALLAHGSAILRIPIVIAGQSHGVLVLAIDDQADQGIGDDVVSAMDELVHQAIARVEHNRSEWENRWLNNLTLTVLQSASIMVSAQSEVELLQSFCEVLVTESVFTSSWVAAPNAAMNRLVPMASAGRGADEVGTLLVPLDLVGEGPLVLRAIRSDAVVWNQDELADDAVSPWLDFLRTFGWNCGVAVPIHKNGRVFAALTVMSQVTNTITPAVISLLETVVKMIEQGIADLNLKQALERERNIQRLAARTDMLTGLDNRLAFEEKVRHLLVSGREVAVGILDLDGFKELNDTAGHWAGDKFLESLGSGLRSLVDGDDFVSRLGGDEFGFCVADGDYRKIDELVEHVMRLVAEVGQEFRITGSLGWSMSVTDGRDYPSLLAHADEALYAAKDAGKARSYLFGGMVARSIELRRQVRDRLPTAIETGELYFALQPKVNGTTGAVVGVELLMRWDGVPLESVLKEVQSDPELARMLGNHAIRSALTTHHQLTEAGYPDLNVSLNVTPSHFLSTHFPSDVALFASEDPWHFTVEITEDVALDDLAAARSMIGMLHSVGVAVSVDDFGTGYASLSNVALLDVDELKIDRSFISRFGMDVNSFAVVSSLSFLARIAGIKVVAEGVETVDELSRWIRLGGQLVQGYLYSRPIDFEALLGVLARAELLHLPATAFAVEDFLLLNDALVVGRHLDSMYKESFQECPFFDWFTTRGSSWGNLASFDAAASVHEQLHQRSMGRSVHPALAAHWVRHIQALREDISSRLR</sequence>
<dbReference type="Gene3D" id="3.30.450.40">
    <property type="match status" value="2"/>
</dbReference>
<dbReference type="SMART" id="SM00267">
    <property type="entry name" value="GGDEF"/>
    <property type="match status" value="1"/>
</dbReference>
<dbReference type="PANTHER" id="PTHR44757">
    <property type="entry name" value="DIGUANYLATE CYCLASE DGCP"/>
    <property type="match status" value="1"/>
</dbReference>
<dbReference type="SUPFAM" id="SSF55781">
    <property type="entry name" value="GAF domain-like"/>
    <property type="match status" value="2"/>
</dbReference>
<evidence type="ECO:0000313" key="4">
    <source>
        <dbReference type="EMBL" id="MEX6428315.1"/>
    </source>
</evidence>
<protein>
    <submittedName>
        <fullName evidence="4">Bifunctional diguanylate cyclase/phosphodiesterase</fullName>
    </submittedName>
</protein>
<dbReference type="Pfam" id="PF00563">
    <property type="entry name" value="EAL"/>
    <property type="match status" value="1"/>
</dbReference>
<dbReference type="CDD" id="cd01948">
    <property type="entry name" value="EAL"/>
    <property type="match status" value="1"/>
</dbReference>
<dbReference type="Pfam" id="PF13185">
    <property type="entry name" value="GAF_2"/>
    <property type="match status" value="1"/>
</dbReference>
<dbReference type="PROSITE" id="PS50883">
    <property type="entry name" value="EAL"/>
    <property type="match status" value="1"/>
</dbReference>
<evidence type="ECO:0000256" key="1">
    <source>
        <dbReference type="SAM" id="MobiDB-lite"/>
    </source>
</evidence>
<gene>
    <name evidence="4" type="ORF">AB6A68_00445</name>
</gene>
<dbReference type="NCBIfam" id="TIGR00254">
    <property type="entry name" value="GGDEF"/>
    <property type="match status" value="1"/>
</dbReference>
<dbReference type="SUPFAM" id="SSF141868">
    <property type="entry name" value="EAL domain-like"/>
    <property type="match status" value="1"/>
</dbReference>
<dbReference type="Pfam" id="PF00990">
    <property type="entry name" value="GGDEF"/>
    <property type="match status" value="1"/>
</dbReference>
<evidence type="ECO:0000259" key="3">
    <source>
        <dbReference type="PROSITE" id="PS50887"/>
    </source>
</evidence>
<dbReference type="PANTHER" id="PTHR44757:SF2">
    <property type="entry name" value="BIOFILM ARCHITECTURE MAINTENANCE PROTEIN MBAA"/>
    <property type="match status" value="1"/>
</dbReference>
<proteinExistence type="predicted"/>
<dbReference type="InterPro" id="IPR000160">
    <property type="entry name" value="GGDEF_dom"/>
</dbReference>
<reference evidence="4 5" key="1">
    <citation type="submission" date="2024-07" db="EMBL/GenBank/DDBJ databases">
        <title>Draft Genome Sequence of Ferrimicrobium acidiphilum Strain YE2023, Isolated from a Pulp of Bioleach Reactor.</title>
        <authorList>
            <person name="Elkina Y.A."/>
            <person name="Bulaeva A.G."/>
            <person name="Beletsky A.V."/>
            <person name="Mardanov A.V."/>
        </authorList>
    </citation>
    <scope>NUCLEOTIDE SEQUENCE [LARGE SCALE GENOMIC DNA]</scope>
    <source>
        <strain evidence="4 5">YE2023</strain>
    </source>
</reference>
<dbReference type="InterPro" id="IPR035919">
    <property type="entry name" value="EAL_sf"/>
</dbReference>
<dbReference type="InterPro" id="IPR029787">
    <property type="entry name" value="Nucleotide_cyclase"/>
</dbReference>
<dbReference type="Gene3D" id="3.30.70.270">
    <property type="match status" value="1"/>
</dbReference>
<evidence type="ECO:0000259" key="2">
    <source>
        <dbReference type="PROSITE" id="PS50883"/>
    </source>
</evidence>
<feature type="domain" description="EAL" evidence="2">
    <location>
        <begin position="853"/>
        <end position="1100"/>
    </location>
</feature>
<dbReference type="CDD" id="cd01949">
    <property type="entry name" value="GGDEF"/>
    <property type="match status" value="1"/>
</dbReference>
<evidence type="ECO:0000313" key="5">
    <source>
        <dbReference type="Proteomes" id="UP001560267"/>
    </source>
</evidence>
<feature type="domain" description="GGDEF" evidence="3">
    <location>
        <begin position="716"/>
        <end position="844"/>
    </location>
</feature>
<dbReference type="Proteomes" id="UP001560267">
    <property type="component" value="Unassembled WGS sequence"/>
</dbReference>
<dbReference type="EMBL" id="JBFSHR010000001">
    <property type="protein sequence ID" value="MEX6428315.1"/>
    <property type="molecule type" value="Genomic_DNA"/>
</dbReference>